<keyword evidence="2" id="KW-0732">Signal</keyword>
<feature type="compositionally biased region" description="Polar residues" evidence="1">
    <location>
        <begin position="724"/>
        <end position="735"/>
    </location>
</feature>
<dbReference type="EMBL" id="BMAT01013225">
    <property type="protein sequence ID" value="GFS07783.1"/>
    <property type="molecule type" value="Genomic_DNA"/>
</dbReference>
<feature type="compositionally biased region" description="Basic and acidic residues" evidence="1">
    <location>
        <begin position="697"/>
        <end position="706"/>
    </location>
</feature>
<dbReference type="Proteomes" id="UP000762676">
    <property type="component" value="Unassembled WGS sequence"/>
</dbReference>
<feature type="compositionally biased region" description="Basic and acidic residues" evidence="1">
    <location>
        <begin position="506"/>
        <end position="525"/>
    </location>
</feature>
<feature type="compositionally biased region" description="Acidic residues" evidence="1">
    <location>
        <begin position="465"/>
        <end position="474"/>
    </location>
</feature>
<feature type="compositionally biased region" description="Acidic residues" evidence="1">
    <location>
        <begin position="494"/>
        <end position="505"/>
    </location>
</feature>
<feature type="signal peptide" evidence="2">
    <location>
        <begin position="1"/>
        <end position="21"/>
    </location>
</feature>
<feature type="compositionally biased region" description="Basic and acidic residues" evidence="1">
    <location>
        <begin position="447"/>
        <end position="464"/>
    </location>
</feature>
<dbReference type="AlphaFoldDB" id="A0AAV4IBZ3"/>
<accession>A0AAV4IBZ3</accession>
<feature type="compositionally biased region" description="Basic and acidic residues" evidence="1">
    <location>
        <begin position="276"/>
        <end position="290"/>
    </location>
</feature>
<evidence type="ECO:0000313" key="4">
    <source>
        <dbReference type="Proteomes" id="UP000762676"/>
    </source>
</evidence>
<keyword evidence="4" id="KW-1185">Reference proteome</keyword>
<evidence type="ECO:0000256" key="2">
    <source>
        <dbReference type="SAM" id="SignalP"/>
    </source>
</evidence>
<proteinExistence type="predicted"/>
<feature type="compositionally biased region" description="Basic and acidic residues" evidence="1">
    <location>
        <begin position="425"/>
        <end position="438"/>
    </location>
</feature>
<feature type="compositionally biased region" description="Basic and acidic residues" evidence="1">
    <location>
        <begin position="320"/>
        <end position="330"/>
    </location>
</feature>
<feature type="region of interest" description="Disordered" evidence="1">
    <location>
        <begin position="41"/>
        <end position="600"/>
    </location>
</feature>
<feature type="compositionally biased region" description="Low complexity" evidence="1">
    <location>
        <begin position="741"/>
        <end position="752"/>
    </location>
</feature>
<feature type="compositionally biased region" description="Polar residues" evidence="1">
    <location>
        <begin position="653"/>
        <end position="667"/>
    </location>
</feature>
<feature type="compositionally biased region" description="Basic and acidic residues" evidence="1">
    <location>
        <begin position="552"/>
        <end position="600"/>
    </location>
</feature>
<reference evidence="3 4" key="1">
    <citation type="journal article" date="2021" name="Elife">
        <title>Chloroplast acquisition without the gene transfer in kleptoplastic sea slugs, Plakobranchus ocellatus.</title>
        <authorList>
            <person name="Maeda T."/>
            <person name="Takahashi S."/>
            <person name="Yoshida T."/>
            <person name="Shimamura S."/>
            <person name="Takaki Y."/>
            <person name="Nagai Y."/>
            <person name="Toyoda A."/>
            <person name="Suzuki Y."/>
            <person name="Arimoto A."/>
            <person name="Ishii H."/>
            <person name="Satoh N."/>
            <person name="Nishiyama T."/>
            <person name="Hasebe M."/>
            <person name="Maruyama T."/>
            <person name="Minagawa J."/>
            <person name="Obokata J."/>
            <person name="Shigenobu S."/>
        </authorList>
    </citation>
    <scope>NUCLEOTIDE SEQUENCE [LARGE SCALE GENOMIC DNA]</scope>
</reference>
<feature type="compositionally biased region" description="Polar residues" evidence="1">
    <location>
        <begin position="296"/>
        <end position="310"/>
    </location>
</feature>
<evidence type="ECO:0000313" key="3">
    <source>
        <dbReference type="EMBL" id="GFS07783.1"/>
    </source>
</evidence>
<sequence>MATKSGLWTSLLLLTIWVSLASTVPLNKPETDKAIENIAPTLAAQESSEVANTETLSGSDIKTTPLPSKSQSDPESVQEGGEEGFTPTEVAPPGNEDGGGEDSGPSEKPQEKPETAVGDSDVPAEKMGEDSTTDSLDNLDDVNSNDDDVTDDDDTGENRQSLSEPVSVTEKDSGTTSSRDVGVSNTEKASSSLPEQQDGRVTPIVPTTVSGSLAVDTTVKEVPLVTTTMEDGEELKGSEDSDGPESSTVGEVEDGDESDSTEKVKDTVVGDVDAGEEAKDGDDASSKPEMDGAGQFISTPAHTTSTQLGNGVSEAPAEPEVGRVVEKLDSFESTPPAFDNSEIADTEKITTQPADIGAAVSPTASTDDDNDDDEKDNGVGGSIVKSSEVDKENTKDELEDTTPAVSEDVGEASPTGESTVDDVTDSERELSVQTRADDDGGEIGGVDDGKDDSSSQTGDDKSTDDGDDSSETEGDVGKVVSLDDLTNDTKSNGEDEEADEGEDESSEKASGTKEDKVIDLEEAEKIWGGNSSEEGEEGSGSADEDIAYTESGDARAEGVHGDHSHDGHSHDGHSHDGQGHNSTDHGHGPHKDSAEDKENKKRTAIIVGVALGGAALLTLGVFTTRQCKQKAKFTPLQKAKEQNDPEAIEFRPVNQTSTALGSDSGTPSGRRPTALDNKNGLYRHGPSMGPPSPRVTRKADDGKFRFPESPTASPAITPLLGQSPAENGQRRTPNLSLAIKPPGGAANGDGPAVKPAKPANPEPTQGQPAQPEEPLMNGVGKLKYIDESTDDEGSVSAFGKPQPLPSRDQRLSNLVEEPTPASPSINQQTPPPDSSATEPADNSTPQSSEGV</sequence>
<feature type="compositionally biased region" description="Polar residues" evidence="1">
    <location>
        <begin position="44"/>
        <end position="75"/>
    </location>
</feature>
<feature type="compositionally biased region" description="Acidic residues" evidence="1">
    <location>
        <begin position="533"/>
        <end position="547"/>
    </location>
</feature>
<name>A0AAV4IBZ3_9GAST</name>
<feature type="region of interest" description="Disordered" evidence="1">
    <location>
        <begin position="630"/>
        <end position="851"/>
    </location>
</feature>
<feature type="compositionally biased region" description="Basic and acidic residues" evidence="1">
    <location>
        <begin position="387"/>
        <end position="396"/>
    </location>
</feature>
<feature type="compositionally biased region" description="Polar residues" evidence="1">
    <location>
        <begin position="174"/>
        <end position="195"/>
    </location>
</feature>
<feature type="compositionally biased region" description="Acidic residues" evidence="1">
    <location>
        <begin position="366"/>
        <end position="375"/>
    </location>
</feature>
<evidence type="ECO:0000256" key="1">
    <source>
        <dbReference type="SAM" id="MobiDB-lite"/>
    </source>
</evidence>
<gene>
    <name evidence="3" type="ORF">ElyMa_006576900</name>
</gene>
<comment type="caution">
    <text evidence="3">The sequence shown here is derived from an EMBL/GenBank/DDBJ whole genome shotgun (WGS) entry which is preliminary data.</text>
</comment>
<organism evidence="3 4">
    <name type="scientific">Elysia marginata</name>
    <dbReference type="NCBI Taxonomy" id="1093978"/>
    <lineage>
        <taxon>Eukaryota</taxon>
        <taxon>Metazoa</taxon>
        <taxon>Spiralia</taxon>
        <taxon>Lophotrochozoa</taxon>
        <taxon>Mollusca</taxon>
        <taxon>Gastropoda</taxon>
        <taxon>Heterobranchia</taxon>
        <taxon>Euthyneura</taxon>
        <taxon>Panpulmonata</taxon>
        <taxon>Sacoglossa</taxon>
        <taxon>Placobranchoidea</taxon>
        <taxon>Plakobranchidae</taxon>
        <taxon>Elysia</taxon>
    </lineage>
</organism>
<feature type="chain" id="PRO_5043416552" evidence="2">
    <location>
        <begin position="22"/>
        <end position="851"/>
    </location>
</feature>
<feature type="compositionally biased region" description="Polar residues" evidence="1">
    <location>
        <begin position="822"/>
        <end position="851"/>
    </location>
</feature>
<protein>
    <submittedName>
        <fullName evidence="3">Uncharacterized protein</fullName>
    </submittedName>
</protein>
<feature type="compositionally biased region" description="Acidic residues" evidence="1">
    <location>
        <begin position="137"/>
        <end position="155"/>
    </location>
</feature>